<evidence type="ECO:0000256" key="1">
    <source>
        <dbReference type="ARBA" id="ARBA00000085"/>
    </source>
</evidence>
<evidence type="ECO:0000313" key="6">
    <source>
        <dbReference type="Proteomes" id="UP001162741"/>
    </source>
</evidence>
<dbReference type="PRINTS" id="PR00344">
    <property type="entry name" value="BCTRLSENSOR"/>
</dbReference>
<keyword evidence="6" id="KW-1185">Reference proteome</keyword>
<feature type="domain" description="Histidine kinase" evidence="4">
    <location>
        <begin position="118"/>
        <end position="218"/>
    </location>
</feature>
<dbReference type="Pfam" id="PF02518">
    <property type="entry name" value="HATPase_c"/>
    <property type="match status" value="1"/>
</dbReference>
<protein>
    <recommendedName>
        <fullName evidence="2">histidine kinase</fullName>
        <ecNumber evidence="2">2.7.13.3</ecNumber>
    </recommendedName>
</protein>
<dbReference type="RefSeq" id="WP_244838125.1">
    <property type="nucleotide sequence ID" value="NZ_CP107006.1"/>
</dbReference>
<dbReference type="InterPro" id="IPR005467">
    <property type="entry name" value="His_kinase_dom"/>
</dbReference>
<comment type="catalytic activity">
    <reaction evidence="1">
        <text>ATP + protein L-histidine = ADP + protein N-phospho-L-histidine.</text>
        <dbReference type="EC" id="2.7.13.3"/>
    </reaction>
</comment>
<dbReference type="InterPro" id="IPR004358">
    <property type="entry name" value="Sig_transdc_His_kin-like_C"/>
</dbReference>
<gene>
    <name evidence="5" type="ORF">MKQ68_07890</name>
</gene>
<evidence type="ECO:0000256" key="2">
    <source>
        <dbReference type="ARBA" id="ARBA00012438"/>
    </source>
</evidence>
<proteinExistence type="predicted"/>
<keyword evidence="3" id="KW-0597">Phosphoprotein</keyword>
<organism evidence="5 6">
    <name type="scientific">Chitinophaga horti</name>
    <dbReference type="NCBI Taxonomy" id="2920382"/>
    <lineage>
        <taxon>Bacteria</taxon>
        <taxon>Pseudomonadati</taxon>
        <taxon>Bacteroidota</taxon>
        <taxon>Chitinophagia</taxon>
        <taxon>Chitinophagales</taxon>
        <taxon>Chitinophagaceae</taxon>
        <taxon>Chitinophaga</taxon>
    </lineage>
</organism>
<evidence type="ECO:0000313" key="5">
    <source>
        <dbReference type="EMBL" id="UYQ95013.1"/>
    </source>
</evidence>
<keyword evidence="5" id="KW-0067">ATP-binding</keyword>
<evidence type="ECO:0000259" key="4">
    <source>
        <dbReference type="PROSITE" id="PS50109"/>
    </source>
</evidence>
<dbReference type="EC" id="2.7.13.3" evidence="2"/>
<reference evidence="5" key="1">
    <citation type="submission" date="2022-10" db="EMBL/GenBank/DDBJ databases">
        <title>Chitinophaga sp. nov., isolated from soil.</title>
        <authorList>
            <person name="Jeon C.O."/>
        </authorList>
    </citation>
    <scope>NUCLEOTIDE SEQUENCE</scope>
    <source>
        <strain evidence="5">R8</strain>
    </source>
</reference>
<dbReference type="PANTHER" id="PTHR43547">
    <property type="entry name" value="TWO-COMPONENT HISTIDINE KINASE"/>
    <property type="match status" value="1"/>
</dbReference>
<dbReference type="EMBL" id="CP107006">
    <property type="protein sequence ID" value="UYQ95013.1"/>
    <property type="molecule type" value="Genomic_DNA"/>
</dbReference>
<dbReference type="SMART" id="SM00387">
    <property type="entry name" value="HATPase_c"/>
    <property type="match status" value="1"/>
</dbReference>
<dbReference type="SUPFAM" id="SSF55874">
    <property type="entry name" value="ATPase domain of HSP90 chaperone/DNA topoisomerase II/histidine kinase"/>
    <property type="match status" value="1"/>
</dbReference>
<name>A0ABY6J5Q4_9BACT</name>
<dbReference type="PROSITE" id="PS50109">
    <property type="entry name" value="HIS_KIN"/>
    <property type="match status" value="1"/>
</dbReference>
<evidence type="ECO:0000256" key="3">
    <source>
        <dbReference type="ARBA" id="ARBA00022553"/>
    </source>
</evidence>
<dbReference type="Gene3D" id="3.30.565.10">
    <property type="entry name" value="Histidine kinase-like ATPase, C-terminal domain"/>
    <property type="match status" value="1"/>
</dbReference>
<dbReference type="PANTHER" id="PTHR43547:SF2">
    <property type="entry name" value="HYBRID SIGNAL TRANSDUCTION HISTIDINE KINASE C"/>
    <property type="match status" value="1"/>
</dbReference>
<dbReference type="GO" id="GO:0005524">
    <property type="term" value="F:ATP binding"/>
    <property type="evidence" value="ECO:0007669"/>
    <property type="project" value="UniProtKB-KW"/>
</dbReference>
<accession>A0ABY6J5Q4</accession>
<sequence length="218" mass="24364">MITPWPSVPVQIIRLPLKVTVYNWLTAKLVINFLHLRKNEGALLSPEQVSKHEQELAESANALLENMETILLWSKSQMDALRPQLTSVYAHELFDFLRKQFDKQADIRFAGNATFVTDENCIRTIAYNLTSNAIKASTQIEWTAGVENRRPYLTIEDNGPGLDAKLFQDDALRGTSATSVKSGLGLSIVKDLAHAIGATIQLEKVKEGTCIRINFPQV</sequence>
<dbReference type="InterPro" id="IPR036890">
    <property type="entry name" value="HATPase_C_sf"/>
</dbReference>
<dbReference type="Proteomes" id="UP001162741">
    <property type="component" value="Chromosome"/>
</dbReference>
<keyword evidence="5" id="KW-0547">Nucleotide-binding</keyword>
<dbReference type="InterPro" id="IPR003594">
    <property type="entry name" value="HATPase_dom"/>
</dbReference>